<gene>
    <name evidence="2" type="ORF">SAMN02910418_00244</name>
</gene>
<feature type="transmembrane region" description="Helical" evidence="1">
    <location>
        <begin position="43"/>
        <end position="60"/>
    </location>
</feature>
<dbReference type="RefSeq" id="WP_092561150.1">
    <property type="nucleotide sequence ID" value="NZ_FNQV01000001.1"/>
</dbReference>
<keyword evidence="3" id="KW-1185">Reference proteome</keyword>
<proteinExistence type="predicted"/>
<keyword evidence="1" id="KW-1133">Transmembrane helix</keyword>
<evidence type="ECO:0000313" key="2">
    <source>
        <dbReference type="EMBL" id="SDZ78441.1"/>
    </source>
</evidence>
<sequence length="69" mass="7337">MNSPESSARKQSPKTIKRVMLYTGLALLVMSVILLLVTKSPAAWSTVAAGLVMAILGLTLKDSAFEKTS</sequence>
<keyword evidence="1" id="KW-0812">Transmembrane</keyword>
<dbReference type="Proteomes" id="UP000199288">
    <property type="component" value="Unassembled WGS sequence"/>
</dbReference>
<dbReference type="EMBL" id="FNQV01000001">
    <property type="protein sequence ID" value="SDZ78441.1"/>
    <property type="molecule type" value="Genomic_DNA"/>
</dbReference>
<feature type="transmembrane region" description="Helical" evidence="1">
    <location>
        <begin position="19"/>
        <end position="37"/>
    </location>
</feature>
<evidence type="ECO:0000256" key="1">
    <source>
        <dbReference type="SAM" id="Phobius"/>
    </source>
</evidence>
<reference evidence="3" key="1">
    <citation type="submission" date="2016-10" db="EMBL/GenBank/DDBJ databases">
        <authorList>
            <person name="Varghese N."/>
            <person name="Submissions S."/>
        </authorList>
    </citation>
    <scope>NUCLEOTIDE SEQUENCE [LARGE SCALE GENOMIC DNA]</scope>
    <source>
        <strain evidence="3">KPR-1</strain>
    </source>
</reference>
<organism evidence="2 3">
    <name type="scientific">Bowdeniella nasicola</name>
    <dbReference type="NCBI Taxonomy" id="208480"/>
    <lineage>
        <taxon>Bacteria</taxon>
        <taxon>Bacillati</taxon>
        <taxon>Actinomycetota</taxon>
        <taxon>Actinomycetes</taxon>
        <taxon>Actinomycetales</taxon>
        <taxon>Actinomycetaceae</taxon>
        <taxon>Bowdeniella</taxon>
    </lineage>
</organism>
<protein>
    <submittedName>
        <fullName evidence="2">Uncharacterized protein</fullName>
    </submittedName>
</protein>
<evidence type="ECO:0000313" key="3">
    <source>
        <dbReference type="Proteomes" id="UP000199288"/>
    </source>
</evidence>
<dbReference type="AlphaFoldDB" id="A0A1H3VUS6"/>
<keyword evidence="1" id="KW-0472">Membrane</keyword>
<name>A0A1H3VUS6_9ACTO</name>
<accession>A0A1H3VUS6</accession>